<keyword evidence="2" id="KW-0433">Leucine-rich repeat</keyword>
<dbReference type="SUPFAM" id="SSF52058">
    <property type="entry name" value="L domain-like"/>
    <property type="match status" value="1"/>
</dbReference>
<evidence type="ECO:0000259" key="9">
    <source>
        <dbReference type="PROSITE" id="PS50011"/>
    </source>
</evidence>
<dbReference type="PROSITE" id="PS50011">
    <property type="entry name" value="PROTEIN_KINASE_DOM"/>
    <property type="match status" value="1"/>
</dbReference>
<feature type="signal peptide" evidence="8">
    <location>
        <begin position="1"/>
        <end position="27"/>
    </location>
</feature>
<dbReference type="Pfam" id="PF08263">
    <property type="entry name" value="LRRNT_2"/>
    <property type="match status" value="1"/>
</dbReference>
<dbReference type="InterPro" id="IPR046959">
    <property type="entry name" value="PRK1-6/SRF4-like"/>
</dbReference>
<evidence type="ECO:0000313" key="11">
    <source>
        <dbReference type="Proteomes" id="UP000826656"/>
    </source>
</evidence>
<evidence type="ECO:0000256" key="6">
    <source>
        <dbReference type="ARBA" id="ARBA00023136"/>
    </source>
</evidence>
<dbReference type="PANTHER" id="PTHR48007">
    <property type="entry name" value="LEUCINE-RICH REPEAT RECEPTOR-LIKE PROTEIN KINASE PXC1"/>
    <property type="match status" value="1"/>
</dbReference>
<comment type="subcellular location">
    <subcellularLocation>
        <location evidence="1">Membrane</location>
    </subcellularLocation>
</comment>
<dbReference type="InterPro" id="IPR000719">
    <property type="entry name" value="Prot_kinase_dom"/>
</dbReference>
<name>A0ABQ7U439_SOLTU</name>
<keyword evidence="4" id="KW-0677">Repeat</keyword>
<evidence type="ECO:0000256" key="1">
    <source>
        <dbReference type="ARBA" id="ARBA00004370"/>
    </source>
</evidence>
<keyword evidence="11" id="KW-1185">Reference proteome</keyword>
<dbReference type="PANTHER" id="PTHR48007:SF65">
    <property type="entry name" value="OS01G0577600 PROTEIN"/>
    <property type="match status" value="1"/>
</dbReference>
<dbReference type="PROSITE" id="PS51450">
    <property type="entry name" value="LRR"/>
    <property type="match status" value="1"/>
</dbReference>
<dbReference type="InterPro" id="IPR011009">
    <property type="entry name" value="Kinase-like_dom_sf"/>
</dbReference>
<dbReference type="SUPFAM" id="SSF56112">
    <property type="entry name" value="Protein kinase-like (PK-like)"/>
    <property type="match status" value="1"/>
</dbReference>
<protein>
    <recommendedName>
        <fullName evidence="9">Protein kinase domain-containing protein</fullName>
    </recommendedName>
</protein>
<evidence type="ECO:0000256" key="4">
    <source>
        <dbReference type="ARBA" id="ARBA00022737"/>
    </source>
</evidence>
<dbReference type="InterPro" id="IPR001245">
    <property type="entry name" value="Ser-Thr/Tyr_kinase_cat_dom"/>
</dbReference>
<dbReference type="Gene3D" id="3.80.10.10">
    <property type="entry name" value="Ribonuclease Inhibitor"/>
    <property type="match status" value="2"/>
</dbReference>
<dbReference type="Pfam" id="PF07714">
    <property type="entry name" value="PK_Tyr_Ser-Thr"/>
    <property type="match status" value="1"/>
</dbReference>
<keyword evidence="8" id="KW-0732">Signal</keyword>
<dbReference type="Gene3D" id="1.10.510.10">
    <property type="entry name" value="Transferase(Phosphotransferase) domain 1"/>
    <property type="match status" value="1"/>
</dbReference>
<dbReference type="Proteomes" id="UP000826656">
    <property type="component" value="Unassembled WGS sequence"/>
</dbReference>
<sequence length="693" mass="76063">MGVNYFLLTFIFALFVLEFSCIEPVCGNAEVRALMEIKSALDPESKKLSSWTSDGDPCSGSFLGVICNEHHKVTNITLTDKGLTGKLSPAIAELKCLSGLYLHYNSLTGEIPKELGNLTELNDLYLNVNNLSGIIPPELRNMASLQVLDLSCNQLTGSIPTEIGFLKKLSVLELQRNRLTDKIPENLGVLGTLKKLYLGFNQLSGPIPLKLAAAPQLEVLEVQNNTLSGVIPPALRRLNEKFNYESNPGLCGTGFTSLRVCTAWDHVNVNQVGSDVPDSNNNGVPIDVPGAAHISPLPCNQTHCSRSSKFPQAIIVASVITVTVTLVVAVVFGIFRRRRLKQRVGNTSDASDDRLSTDQAKEIYKRSPSPLLTVEYSNRWDPMTPEKSCNSMFNEFLSGFKFNLEEVESATQHFTETNLLGRSNFSAVYKGILKDGSTVAVKSISVTSCKSEETEFMEGLSLLTSLKHENLVKLRGFCCSKGRGECFLIYDLASKGNLSQYLDVEVNSNHVLDWSKRVSIIKGIAKGLGYLHSTEPDKPSMVHRNISVEKVLLDQQFTPLILDCGLLKLLADDVVYSALKVSAALGYMAPEYITTGRFTEKSDVYAFGVIILQVLSGKGLLDCSMRLAAESFNFENFIDPNLKGAFSISEATMLTKLAVKLGRPLASLTVVALRRDKEEANELVPLFDLFTVF</sequence>
<keyword evidence="3 7" id="KW-0812">Transmembrane</keyword>
<reference evidence="10 11" key="1">
    <citation type="journal article" date="2021" name="bioRxiv">
        <title>Chromosome-scale and haplotype-resolved genome assembly of a tetraploid potato cultivar.</title>
        <authorList>
            <person name="Sun H."/>
            <person name="Jiao W.-B."/>
            <person name="Krause K."/>
            <person name="Campoy J.A."/>
            <person name="Goel M."/>
            <person name="Folz-Donahue K."/>
            <person name="Kukat C."/>
            <person name="Huettel B."/>
            <person name="Schneeberger K."/>
        </authorList>
    </citation>
    <scope>NUCLEOTIDE SEQUENCE [LARGE SCALE GENOMIC DNA]</scope>
    <source>
        <strain evidence="10">SolTubOtavaFocal</strain>
        <tissue evidence="10">Leaves</tissue>
    </source>
</reference>
<evidence type="ECO:0000313" key="10">
    <source>
        <dbReference type="EMBL" id="KAH0741712.1"/>
    </source>
</evidence>
<accession>A0ABQ7U439</accession>
<keyword evidence="5 7" id="KW-1133">Transmembrane helix</keyword>
<keyword evidence="6 7" id="KW-0472">Membrane</keyword>
<evidence type="ECO:0000256" key="2">
    <source>
        <dbReference type="ARBA" id="ARBA00022614"/>
    </source>
</evidence>
<evidence type="ECO:0000256" key="5">
    <source>
        <dbReference type="ARBA" id="ARBA00022989"/>
    </source>
</evidence>
<dbReference type="InterPro" id="IPR013210">
    <property type="entry name" value="LRR_N_plant-typ"/>
</dbReference>
<proteinExistence type="predicted"/>
<dbReference type="Gene3D" id="3.30.200.20">
    <property type="entry name" value="Phosphorylase Kinase, domain 1"/>
    <property type="match status" value="1"/>
</dbReference>
<dbReference type="InterPro" id="IPR032675">
    <property type="entry name" value="LRR_dom_sf"/>
</dbReference>
<dbReference type="InterPro" id="IPR001611">
    <property type="entry name" value="Leu-rich_rpt"/>
</dbReference>
<organism evidence="10 11">
    <name type="scientific">Solanum tuberosum</name>
    <name type="common">Potato</name>
    <dbReference type="NCBI Taxonomy" id="4113"/>
    <lineage>
        <taxon>Eukaryota</taxon>
        <taxon>Viridiplantae</taxon>
        <taxon>Streptophyta</taxon>
        <taxon>Embryophyta</taxon>
        <taxon>Tracheophyta</taxon>
        <taxon>Spermatophyta</taxon>
        <taxon>Magnoliopsida</taxon>
        <taxon>eudicotyledons</taxon>
        <taxon>Gunneridae</taxon>
        <taxon>Pentapetalae</taxon>
        <taxon>asterids</taxon>
        <taxon>lamiids</taxon>
        <taxon>Solanales</taxon>
        <taxon>Solanaceae</taxon>
        <taxon>Solanoideae</taxon>
        <taxon>Solaneae</taxon>
        <taxon>Solanum</taxon>
    </lineage>
</organism>
<feature type="chain" id="PRO_5045828442" description="Protein kinase domain-containing protein" evidence="8">
    <location>
        <begin position="28"/>
        <end position="693"/>
    </location>
</feature>
<dbReference type="Pfam" id="PF00560">
    <property type="entry name" value="LRR_1"/>
    <property type="match status" value="2"/>
</dbReference>
<evidence type="ECO:0000256" key="3">
    <source>
        <dbReference type="ARBA" id="ARBA00022692"/>
    </source>
</evidence>
<feature type="domain" description="Protein kinase" evidence="9">
    <location>
        <begin position="414"/>
        <end position="693"/>
    </location>
</feature>
<dbReference type="Pfam" id="PF13855">
    <property type="entry name" value="LRR_8"/>
    <property type="match status" value="1"/>
</dbReference>
<evidence type="ECO:0000256" key="8">
    <source>
        <dbReference type="SAM" id="SignalP"/>
    </source>
</evidence>
<evidence type="ECO:0000256" key="7">
    <source>
        <dbReference type="SAM" id="Phobius"/>
    </source>
</evidence>
<dbReference type="EMBL" id="JAIVGD010000026">
    <property type="protein sequence ID" value="KAH0741712.1"/>
    <property type="molecule type" value="Genomic_DNA"/>
</dbReference>
<gene>
    <name evidence="10" type="ORF">KY290_034755</name>
</gene>
<comment type="caution">
    <text evidence="10">The sequence shown here is derived from an EMBL/GenBank/DDBJ whole genome shotgun (WGS) entry which is preliminary data.</text>
</comment>
<feature type="transmembrane region" description="Helical" evidence="7">
    <location>
        <begin position="313"/>
        <end position="335"/>
    </location>
</feature>